<comment type="caution">
    <text evidence="1">The sequence shown here is derived from an EMBL/GenBank/DDBJ whole genome shotgun (WGS) entry which is preliminary data.</text>
</comment>
<gene>
    <name evidence="1" type="ORF">I4F81_002829</name>
</gene>
<dbReference type="Proteomes" id="UP000798662">
    <property type="component" value="Chromosome 1"/>
</dbReference>
<dbReference type="EMBL" id="CM020618">
    <property type="protein sequence ID" value="KAK1860240.1"/>
    <property type="molecule type" value="Genomic_DNA"/>
</dbReference>
<accession>A0ACC3BR67</accession>
<evidence type="ECO:0000313" key="2">
    <source>
        <dbReference type="Proteomes" id="UP000798662"/>
    </source>
</evidence>
<keyword evidence="2" id="KW-1185">Reference proteome</keyword>
<sequence>MHRAEFLRTSKTHILVVTCPVGESRKMRLTPTSMNGDCGYAAILKGQVLAANPDASPPAIDARKVRACRQAMARAVKANRDYYRERLALYCDSVDTLTRGVSSWESSVVRTGMGGHWLGALWGVLEIEVAARAFGVCIDMYAFDVRKQANCTRNGFPPFHLVAPERVGEYRPLIGRVTISGSSASRRSGSPRMAAGPPSTAGTGNLLNPEAYTEMAWSAMTRLAPLAREYSQQMIESEVLLASVLQDDLAKRILQKADEGNNSTTANLATSVAAKTTDFLRRQPKVSNVGENQVMGRSLREALEGAARLKKEMGDEFVSVEHLLLACWRDGRLQRGLLNTLPVGYDGLVKAVEGVRSGKKVTTQSPEGTYEALERYGRDLTAEAKRGALDPVIGRDEEIRRTIQILSRRTKNNPVLLGEPGVGKTAIAEGLAQRMNSNDVPANLQGRKLVSLDLGALLAGAKFRGEFEERLKAVLAEVTAADSNVILFIDELHTLVGAGKTDGAMDAGQLLKPLLARGELRCIGATTLDEYRKYIEKDAALERRFQPVPVAQPTATDTVSILRGLKGRYEVHHGVRISDSALVAAAMLSDRYIADRFLPDKAIDLVDESMAKLKMESTSKPAALDRLDRKIIQAEMEKLSLKSESGPAAARRRQRLDEELKTWSDEQRALEQQWETERSSLAEVTRIKEEMDRVRLEVDRAESNYDLNRAAELKYSTLSGLQAQLEKAEAALSSDGSSGSDSLLRVQVTEDDVAATVSAWTRIPVNKLLSTEREKLLSLPSVLGARVIGQPEAVRSVSEAVQRSRAGLSSPNRPIASLLFCGPSGTGKTELAKALAATLFDSEASVVRIDMSEYQERFNVSRLIGAPPGYIGSDQGGQLTEAVRRRPYSVVLLDEVEKAHPDVFNVLLQVLDDGRLTDSQGRTIDFTNTVVIMTSNLGSESIMALSGGEGGYEEMRAAVLGAVRQAFRPEFVNRLDETIVFHPLGRTELRAITELQVAEVANRVADRRMRLSMGVDALDWLGEVGYEPAYGARPLRRAVQREVETPLAKMILGGEAKDGDVVRVSVAEDGAGLSFRCEPDEERQEQGDQSQSSMDAMPA</sequence>
<proteinExistence type="predicted"/>
<organism evidence="1 2">
    <name type="scientific">Pyropia yezoensis</name>
    <name type="common">Susabi-nori</name>
    <name type="synonym">Porphyra yezoensis</name>
    <dbReference type="NCBI Taxonomy" id="2788"/>
    <lineage>
        <taxon>Eukaryota</taxon>
        <taxon>Rhodophyta</taxon>
        <taxon>Bangiophyceae</taxon>
        <taxon>Bangiales</taxon>
        <taxon>Bangiaceae</taxon>
        <taxon>Pyropia</taxon>
    </lineage>
</organism>
<name>A0ACC3BR67_PYRYE</name>
<evidence type="ECO:0000313" key="1">
    <source>
        <dbReference type="EMBL" id="KAK1860240.1"/>
    </source>
</evidence>
<reference evidence="1" key="1">
    <citation type="submission" date="2019-11" db="EMBL/GenBank/DDBJ databases">
        <title>Nori genome reveals adaptations in red seaweeds to the harsh intertidal environment.</title>
        <authorList>
            <person name="Wang D."/>
            <person name="Mao Y."/>
        </authorList>
    </citation>
    <scope>NUCLEOTIDE SEQUENCE</scope>
    <source>
        <tissue evidence="1">Gametophyte</tissue>
    </source>
</reference>
<protein>
    <submittedName>
        <fullName evidence="1">Uncharacterized protein</fullName>
    </submittedName>
</protein>